<dbReference type="Proteomes" id="UP000807025">
    <property type="component" value="Unassembled WGS sequence"/>
</dbReference>
<dbReference type="Pfam" id="PF18803">
    <property type="entry name" value="CxC2"/>
    <property type="match status" value="1"/>
</dbReference>
<dbReference type="AlphaFoldDB" id="A0A9P6DH37"/>
<keyword evidence="3" id="KW-1185">Reference proteome</keyword>
<feature type="non-terminal residue" evidence="2">
    <location>
        <position position="1"/>
    </location>
</feature>
<dbReference type="OrthoDB" id="2682806at2759"/>
<dbReference type="EMBL" id="MU154548">
    <property type="protein sequence ID" value="KAF9496853.1"/>
    <property type="molecule type" value="Genomic_DNA"/>
</dbReference>
<organism evidence="2 3">
    <name type="scientific">Pleurotus eryngii</name>
    <name type="common">Boletus of the steppes</name>
    <dbReference type="NCBI Taxonomy" id="5323"/>
    <lineage>
        <taxon>Eukaryota</taxon>
        <taxon>Fungi</taxon>
        <taxon>Dikarya</taxon>
        <taxon>Basidiomycota</taxon>
        <taxon>Agaricomycotina</taxon>
        <taxon>Agaricomycetes</taxon>
        <taxon>Agaricomycetidae</taxon>
        <taxon>Agaricales</taxon>
        <taxon>Pleurotineae</taxon>
        <taxon>Pleurotaceae</taxon>
        <taxon>Pleurotus</taxon>
    </lineage>
</organism>
<evidence type="ECO:0000313" key="2">
    <source>
        <dbReference type="EMBL" id="KAF9496853.1"/>
    </source>
</evidence>
<proteinExistence type="predicted"/>
<feature type="domain" description="CxC2-like cysteine cluster KDZ transposase-associated" evidence="1">
    <location>
        <begin position="42"/>
        <end position="148"/>
    </location>
</feature>
<dbReference type="InterPro" id="IPR041457">
    <property type="entry name" value="CxC2_KDZ-assoc"/>
</dbReference>
<name>A0A9P6DH37_PLEER</name>
<gene>
    <name evidence="2" type="ORF">BDN71DRAFT_1388529</name>
</gene>
<comment type="caution">
    <text evidence="2">The sequence shown here is derived from an EMBL/GenBank/DDBJ whole genome shotgun (WGS) entry which is preliminary data.</text>
</comment>
<evidence type="ECO:0000259" key="1">
    <source>
        <dbReference type="Pfam" id="PF18803"/>
    </source>
</evidence>
<accession>A0A9P6DH37</accession>
<sequence length="160" mass="18089">HQCPQCFDNCLFCCSCIMKCHCNFPFHQVQWWNNMFFKPCTLQSLGLHIQLGHPLSDTCANPTPIYNNMFIVITSHSIVTVSLNFCNCLRAISCDVQLLHACLFLATTLDSRTAATFEVLHLFQLLTFGSKVSSYEFYHALSHLTNNTSQTVPVSVFVNS</sequence>
<evidence type="ECO:0000313" key="3">
    <source>
        <dbReference type="Proteomes" id="UP000807025"/>
    </source>
</evidence>
<protein>
    <recommendedName>
        <fullName evidence="1">CxC2-like cysteine cluster KDZ transposase-associated domain-containing protein</fullName>
    </recommendedName>
</protein>
<reference evidence="2" key="1">
    <citation type="submission" date="2020-11" db="EMBL/GenBank/DDBJ databases">
        <authorList>
            <consortium name="DOE Joint Genome Institute"/>
            <person name="Ahrendt S."/>
            <person name="Riley R."/>
            <person name="Andreopoulos W."/>
            <person name="Labutti K."/>
            <person name="Pangilinan J."/>
            <person name="Ruiz-Duenas F.J."/>
            <person name="Barrasa J.M."/>
            <person name="Sanchez-Garcia M."/>
            <person name="Camarero S."/>
            <person name="Miyauchi S."/>
            <person name="Serrano A."/>
            <person name="Linde D."/>
            <person name="Babiker R."/>
            <person name="Drula E."/>
            <person name="Ayuso-Fernandez I."/>
            <person name="Pacheco R."/>
            <person name="Padilla G."/>
            <person name="Ferreira P."/>
            <person name="Barriuso J."/>
            <person name="Kellner H."/>
            <person name="Castanera R."/>
            <person name="Alfaro M."/>
            <person name="Ramirez L."/>
            <person name="Pisabarro A.G."/>
            <person name="Kuo A."/>
            <person name="Tritt A."/>
            <person name="Lipzen A."/>
            <person name="He G."/>
            <person name="Yan M."/>
            <person name="Ng V."/>
            <person name="Cullen D."/>
            <person name="Martin F."/>
            <person name="Rosso M.-N."/>
            <person name="Henrissat B."/>
            <person name="Hibbett D."/>
            <person name="Martinez A.T."/>
            <person name="Grigoriev I.V."/>
        </authorList>
    </citation>
    <scope>NUCLEOTIDE SEQUENCE</scope>
    <source>
        <strain evidence="2">ATCC 90797</strain>
    </source>
</reference>